<dbReference type="PANTHER" id="PTHR12326">
    <property type="entry name" value="PLECKSTRIN HOMOLOGY DOMAIN CONTAINING PROTEIN"/>
    <property type="match status" value="1"/>
</dbReference>
<evidence type="ECO:0000256" key="5">
    <source>
        <dbReference type="ARBA" id="ARBA00022753"/>
    </source>
</evidence>
<dbReference type="EMBL" id="CAJPIZ010006871">
    <property type="protein sequence ID" value="CAG2109896.1"/>
    <property type="molecule type" value="Genomic_DNA"/>
</dbReference>
<evidence type="ECO:0000313" key="11">
    <source>
        <dbReference type="EMBL" id="CAD7629466.1"/>
    </source>
</evidence>
<evidence type="ECO:0000256" key="3">
    <source>
        <dbReference type="ARBA" id="ARBA00022723"/>
    </source>
</evidence>
<keyword evidence="6" id="KW-0863">Zinc-finger</keyword>
<dbReference type="EMBL" id="OC861446">
    <property type="protein sequence ID" value="CAD7629466.1"/>
    <property type="molecule type" value="Genomic_DNA"/>
</dbReference>
<keyword evidence="5" id="KW-0967">Endosome</keyword>
<dbReference type="OrthoDB" id="62364at2759"/>
<evidence type="ECO:0000256" key="6">
    <source>
        <dbReference type="ARBA" id="ARBA00022771"/>
    </source>
</evidence>
<dbReference type="Pfam" id="PF02759">
    <property type="entry name" value="RUN"/>
    <property type="match status" value="1"/>
</dbReference>
<reference evidence="11" key="1">
    <citation type="submission" date="2020-11" db="EMBL/GenBank/DDBJ databases">
        <authorList>
            <person name="Tran Van P."/>
        </authorList>
    </citation>
    <scope>NUCLEOTIDE SEQUENCE</scope>
</reference>
<evidence type="ECO:0000256" key="9">
    <source>
        <dbReference type="SAM" id="MobiDB-lite"/>
    </source>
</evidence>
<dbReference type="InterPro" id="IPR025258">
    <property type="entry name" value="RH_dom"/>
</dbReference>
<dbReference type="PROSITE" id="PS50826">
    <property type="entry name" value="RUN"/>
    <property type="match status" value="1"/>
</dbReference>
<accession>A0A7R9KU44</accession>
<feature type="compositionally biased region" description="Low complexity" evidence="9">
    <location>
        <begin position="289"/>
        <end position="299"/>
    </location>
</feature>
<evidence type="ECO:0000256" key="4">
    <source>
        <dbReference type="ARBA" id="ARBA00022737"/>
    </source>
</evidence>
<feature type="region of interest" description="Disordered" evidence="9">
    <location>
        <begin position="282"/>
        <end position="316"/>
    </location>
</feature>
<dbReference type="AlphaFoldDB" id="A0A7R9KU44"/>
<proteinExistence type="predicted"/>
<dbReference type="Gene3D" id="1.20.58.900">
    <property type="match status" value="1"/>
</dbReference>
<organism evidence="11">
    <name type="scientific">Medioppia subpectinata</name>
    <dbReference type="NCBI Taxonomy" id="1979941"/>
    <lineage>
        <taxon>Eukaryota</taxon>
        <taxon>Metazoa</taxon>
        <taxon>Ecdysozoa</taxon>
        <taxon>Arthropoda</taxon>
        <taxon>Chelicerata</taxon>
        <taxon>Arachnida</taxon>
        <taxon>Acari</taxon>
        <taxon>Acariformes</taxon>
        <taxon>Sarcoptiformes</taxon>
        <taxon>Oribatida</taxon>
        <taxon>Brachypylina</taxon>
        <taxon>Oppioidea</taxon>
        <taxon>Oppiidae</taxon>
        <taxon>Medioppia</taxon>
    </lineage>
</organism>
<keyword evidence="4" id="KW-0677">Repeat</keyword>
<feature type="compositionally biased region" description="Polar residues" evidence="9">
    <location>
        <begin position="300"/>
        <end position="313"/>
    </location>
</feature>
<keyword evidence="7" id="KW-0862">Zinc</keyword>
<dbReference type="GO" id="GO:0005770">
    <property type="term" value="C:late endosome"/>
    <property type="evidence" value="ECO:0007669"/>
    <property type="project" value="UniProtKB-SubCell"/>
</dbReference>
<dbReference type="SMART" id="SM00593">
    <property type="entry name" value="RUN"/>
    <property type="match status" value="1"/>
</dbReference>
<dbReference type="SMART" id="SM01175">
    <property type="entry name" value="DUF4206"/>
    <property type="match status" value="1"/>
</dbReference>
<dbReference type="PANTHER" id="PTHR12326:SF12">
    <property type="entry name" value="PLECKSTRIN HOMOLOGY AND RUN DOMAIN CONTAINING M1"/>
    <property type="match status" value="1"/>
</dbReference>
<feature type="domain" description="RUN" evidence="10">
    <location>
        <begin position="49"/>
        <end position="190"/>
    </location>
</feature>
<dbReference type="Proteomes" id="UP000759131">
    <property type="component" value="Unassembled WGS sequence"/>
</dbReference>
<gene>
    <name evidence="11" type="ORF">OSB1V03_LOCUS9883</name>
</gene>
<keyword evidence="3" id="KW-0479">Metal-binding</keyword>
<evidence type="ECO:0000256" key="1">
    <source>
        <dbReference type="ARBA" id="ARBA00004603"/>
    </source>
</evidence>
<dbReference type="InterPro" id="IPR051366">
    <property type="entry name" value="DEF8"/>
</dbReference>
<dbReference type="GO" id="GO:0006914">
    <property type="term" value="P:autophagy"/>
    <property type="evidence" value="ECO:0007669"/>
    <property type="project" value="UniProtKB-KW"/>
</dbReference>
<dbReference type="GO" id="GO:0008270">
    <property type="term" value="F:zinc ion binding"/>
    <property type="evidence" value="ECO:0007669"/>
    <property type="project" value="UniProtKB-KW"/>
</dbReference>
<dbReference type="InterPro" id="IPR004012">
    <property type="entry name" value="Run_dom"/>
</dbReference>
<dbReference type="InterPro" id="IPR037213">
    <property type="entry name" value="Run_dom_sf"/>
</dbReference>
<evidence type="ECO:0000256" key="2">
    <source>
        <dbReference type="ARBA" id="ARBA00022553"/>
    </source>
</evidence>
<evidence type="ECO:0000259" key="10">
    <source>
        <dbReference type="PROSITE" id="PS50826"/>
    </source>
</evidence>
<keyword evidence="12" id="KW-1185">Reference proteome</keyword>
<dbReference type="Pfam" id="PF13901">
    <property type="entry name" value="RH_dom"/>
    <property type="match status" value="1"/>
</dbReference>
<dbReference type="SUPFAM" id="SSF140741">
    <property type="entry name" value="RUN domain-like"/>
    <property type="match status" value="1"/>
</dbReference>
<evidence type="ECO:0000256" key="7">
    <source>
        <dbReference type="ARBA" id="ARBA00022833"/>
    </source>
</evidence>
<keyword evidence="8" id="KW-0072">Autophagy</keyword>
<comment type="subcellular location">
    <subcellularLocation>
        <location evidence="1">Late endosome</location>
    </subcellularLocation>
</comment>
<protein>
    <recommendedName>
        <fullName evidence="10">RUN domain-containing protein</fullName>
    </recommendedName>
</protein>
<sequence length="663" mass="75551">MMSLWRLASGSTVEEFAKDVYIKSNITIELNKTIQSLLKTLSELESKELSETELVVHLCDIFEAILLHGLKQKLTTRMSKVFTSPSQERNGYEMDFWTIVLILCHNEVSRNVCQLANISTDIGRCRAWLRSALNDGLILSYLEVLTADSSLLHGFYRSSAYIRDKEHTDIVKRLLIGLESYVFTLTIDSTSLDSWSETTLRLIGFSYVESEPQPVVTAIDAIDLLVDDNKTTKSEENIEFKFSSDKDTEDVISDNMSEPVFDIKSINSNEVIDEIVGELEMEGTKDSDSTGTTGTAETGNSLSRMSGWSSSPYKSDETLGMRDQSYDDILQSYSTQAVLSSTPDIRDLATTMELEKAMARPLYLTKGVAISTAREQSPTESTSSETDFEIIPKSIVLNNSDPETQKFLDQLMRLANEFGLDEQEYKCIACGRPIGMIYGKSRLCHFDGHQYCLDCHANDESIIPARVIHNWNFRKYPVAKRNKHLLISTETEPLFDIKILSPLLYSIVPEMKQTLDLRTQLFYLHAYLFTCQESIAIEMRKTVWPREHLFQHIHLYSVTDLFQVQNNLMSQTLAKVITFAKNHVLSCPLCTLKGYFCEICNSSQILYPFNTEATKRCEKCKTVFHLRCFNERYDKHSCPKCLRMEKRENKSLFSQSSGNNQSV</sequence>
<evidence type="ECO:0000256" key="8">
    <source>
        <dbReference type="ARBA" id="ARBA00023006"/>
    </source>
</evidence>
<name>A0A7R9KU44_9ACAR</name>
<evidence type="ECO:0000313" key="12">
    <source>
        <dbReference type="Proteomes" id="UP000759131"/>
    </source>
</evidence>
<keyword evidence="2" id="KW-0597">Phosphoprotein</keyword>